<feature type="transmembrane region" description="Helical" evidence="9">
    <location>
        <begin position="219"/>
        <end position="238"/>
    </location>
</feature>
<dbReference type="InterPro" id="IPR000326">
    <property type="entry name" value="PAP2/HPO"/>
</dbReference>
<gene>
    <name evidence="11" type="ORF">E6O75_ATG03778</name>
</gene>
<accession>A0A4Z1PBC4</accession>
<dbReference type="GO" id="GO:0005789">
    <property type="term" value="C:endoplasmic reticulum membrane"/>
    <property type="evidence" value="ECO:0007669"/>
    <property type="project" value="UniProtKB-SubCell"/>
</dbReference>
<dbReference type="InterPro" id="IPR036938">
    <property type="entry name" value="PAP2/HPO_sf"/>
</dbReference>
<feature type="transmembrane region" description="Helical" evidence="9">
    <location>
        <begin position="320"/>
        <end position="339"/>
    </location>
</feature>
<comment type="subcellular location">
    <subcellularLocation>
        <location evidence="1">Endoplasmic reticulum membrane</location>
        <topology evidence="1">Multi-pass membrane protein</topology>
    </subcellularLocation>
</comment>
<comment type="similarity">
    <text evidence="7">Belongs to the type 2 lipid phosphate phosphatase family.</text>
</comment>
<feature type="transmembrane region" description="Helical" evidence="9">
    <location>
        <begin position="159"/>
        <end position="181"/>
    </location>
</feature>
<feature type="transmembrane region" description="Helical" evidence="9">
    <location>
        <begin position="250"/>
        <end position="269"/>
    </location>
</feature>
<feature type="transmembrane region" description="Helical" evidence="9">
    <location>
        <begin position="281"/>
        <end position="300"/>
    </location>
</feature>
<keyword evidence="2 9" id="KW-0812">Transmembrane</keyword>
<keyword evidence="12" id="KW-1185">Reference proteome</keyword>
<sequence length="607" mass="67204">MNRIKPAATTAGSSPSKLSVAFEVTPGPRAEKSRCDAGMRHLDHYASRLPRWRYRLRQCLIPILRSETNSLALLQEKLRSPALDSYFAFTANLGTHTFFMVMLPILFWCGYTALGRAMVHLLALGVISSGIIKDLLCLPRPLSPPLQRITMSGSAALEYGFPSTHSTNAISVAVYALHVLWESAEDMDPTTNSFLKFLCVFYSVSIVFGRLYCGMHGFFDVLVGSVLGALLAYVQIAFGTAFDDWLYNGTWTAPLLVGLILLVVVRLHPEPADDCPCFDDSVAFSGVLIGIEAAGYSFAASEYSSSTPVPGTTPYSLAEMGLAITIIRIAFGVLMIFAWRGTMKSILFTLLPPLFRRIEGAGADLPRKFFLKASEYNTLPPIKDDNVIPSASEIPKLIHDVRQRRGRAVSIGPQSAADAYETMEYRKEQRRRSTSRETGSRAQSTSRQILEESEEEDSYFSPSRRRATSRDKARHPTAGLIPTPLSSRAQSYEQMMGPNSVAVLTPLTPPSDREFTFNINTPLPNFGALPIVSPIGQVLHRQVSMEPFPEYSEEDERKELFGRLEHVRVRYDVEVVTKLVVYAGIAWLAVEGNPVLFEWVGLGLAVK</sequence>
<feature type="transmembrane region" description="Helical" evidence="9">
    <location>
        <begin position="193"/>
        <end position="212"/>
    </location>
</feature>
<keyword evidence="6 9" id="KW-0472">Membrane</keyword>
<comment type="caution">
    <text evidence="11">The sequence shown here is derived from an EMBL/GenBank/DDBJ whole genome shotgun (WGS) entry which is preliminary data.</text>
</comment>
<evidence type="ECO:0000256" key="3">
    <source>
        <dbReference type="ARBA" id="ARBA00022801"/>
    </source>
</evidence>
<dbReference type="SMART" id="SM00014">
    <property type="entry name" value="acidPPc"/>
    <property type="match status" value="1"/>
</dbReference>
<keyword evidence="4" id="KW-0256">Endoplasmic reticulum</keyword>
<evidence type="ECO:0000256" key="6">
    <source>
        <dbReference type="ARBA" id="ARBA00023136"/>
    </source>
</evidence>
<feature type="transmembrane region" description="Helical" evidence="9">
    <location>
        <begin position="86"/>
        <end position="107"/>
    </location>
</feature>
<evidence type="ECO:0000256" key="2">
    <source>
        <dbReference type="ARBA" id="ARBA00022692"/>
    </source>
</evidence>
<keyword evidence="3 11" id="KW-0378">Hydrolase</keyword>
<evidence type="ECO:0000256" key="4">
    <source>
        <dbReference type="ARBA" id="ARBA00022824"/>
    </source>
</evidence>
<dbReference type="AlphaFoldDB" id="A0A4Z1PBC4"/>
<evidence type="ECO:0000256" key="5">
    <source>
        <dbReference type="ARBA" id="ARBA00022989"/>
    </source>
</evidence>
<evidence type="ECO:0000313" key="12">
    <source>
        <dbReference type="Proteomes" id="UP000298493"/>
    </source>
</evidence>
<evidence type="ECO:0000256" key="8">
    <source>
        <dbReference type="SAM" id="MobiDB-lite"/>
    </source>
</evidence>
<dbReference type="PANTHER" id="PTHR14969">
    <property type="entry name" value="SPHINGOSINE-1-PHOSPHATE PHOSPHOHYDROLASE"/>
    <property type="match status" value="1"/>
</dbReference>
<dbReference type="EMBL" id="SNSC02000003">
    <property type="protein sequence ID" value="TID25915.1"/>
    <property type="molecule type" value="Genomic_DNA"/>
</dbReference>
<reference evidence="11 12" key="1">
    <citation type="submission" date="2019-04" db="EMBL/GenBank/DDBJ databases">
        <title>High contiguity whole genome sequence and gene annotation resource for two Venturia nashicola isolates.</title>
        <authorList>
            <person name="Prokchorchik M."/>
            <person name="Won K."/>
            <person name="Lee Y."/>
            <person name="Choi E.D."/>
            <person name="Segonzac C."/>
            <person name="Sohn K.H."/>
        </authorList>
    </citation>
    <scope>NUCLEOTIDE SEQUENCE [LARGE SCALE GENOMIC DNA]</scope>
    <source>
        <strain evidence="11 12">PRI2</strain>
    </source>
</reference>
<dbReference type="Proteomes" id="UP000298493">
    <property type="component" value="Unassembled WGS sequence"/>
</dbReference>
<dbReference type="GO" id="GO:0042392">
    <property type="term" value="F:sphingosine-1-phosphate phosphatase activity"/>
    <property type="evidence" value="ECO:0007669"/>
    <property type="project" value="TreeGrafter"/>
</dbReference>
<dbReference type="STRING" id="86259.A0A4Z1PBC4"/>
<evidence type="ECO:0000256" key="9">
    <source>
        <dbReference type="SAM" id="Phobius"/>
    </source>
</evidence>
<evidence type="ECO:0000256" key="7">
    <source>
        <dbReference type="ARBA" id="ARBA00038324"/>
    </source>
</evidence>
<dbReference type="SUPFAM" id="SSF48317">
    <property type="entry name" value="Acid phosphatase/Vanadium-dependent haloperoxidase"/>
    <property type="match status" value="1"/>
</dbReference>
<dbReference type="CDD" id="cd03388">
    <property type="entry name" value="PAP2_SPPase1"/>
    <property type="match status" value="1"/>
</dbReference>
<dbReference type="PANTHER" id="PTHR14969:SF28">
    <property type="entry name" value="DIHYDROSPHINGOSINE 1-PHOSPHATE PHOSPHATASE LCB3-RELATED"/>
    <property type="match status" value="1"/>
</dbReference>
<dbReference type="Pfam" id="PF01569">
    <property type="entry name" value="PAP2"/>
    <property type="match status" value="1"/>
</dbReference>
<evidence type="ECO:0000256" key="1">
    <source>
        <dbReference type="ARBA" id="ARBA00004477"/>
    </source>
</evidence>
<evidence type="ECO:0000259" key="10">
    <source>
        <dbReference type="SMART" id="SM00014"/>
    </source>
</evidence>
<dbReference type="Gene3D" id="1.20.144.10">
    <property type="entry name" value="Phosphatidic acid phosphatase type 2/haloperoxidase"/>
    <property type="match status" value="1"/>
</dbReference>
<feature type="compositionally biased region" description="Basic residues" evidence="8">
    <location>
        <begin position="463"/>
        <end position="475"/>
    </location>
</feature>
<dbReference type="OrthoDB" id="301434at2759"/>
<proteinExistence type="inferred from homology"/>
<feature type="region of interest" description="Disordered" evidence="8">
    <location>
        <begin position="419"/>
        <end position="486"/>
    </location>
</feature>
<feature type="domain" description="Phosphatidic acid phosphatase type 2/haloperoxidase" evidence="10">
    <location>
        <begin position="117"/>
        <end position="236"/>
    </location>
</feature>
<keyword evidence="5 9" id="KW-1133">Transmembrane helix</keyword>
<name>A0A4Z1PBC4_9PEZI</name>
<protein>
    <submittedName>
        <fullName evidence="11">Sphingosine-1-phosphate phosphohydrolase-like protein</fullName>
    </submittedName>
</protein>
<organism evidence="11 12">
    <name type="scientific">Venturia nashicola</name>
    <dbReference type="NCBI Taxonomy" id="86259"/>
    <lineage>
        <taxon>Eukaryota</taxon>
        <taxon>Fungi</taxon>
        <taxon>Dikarya</taxon>
        <taxon>Ascomycota</taxon>
        <taxon>Pezizomycotina</taxon>
        <taxon>Dothideomycetes</taxon>
        <taxon>Pleosporomycetidae</taxon>
        <taxon>Venturiales</taxon>
        <taxon>Venturiaceae</taxon>
        <taxon>Venturia</taxon>
    </lineage>
</organism>
<evidence type="ECO:0000313" key="11">
    <source>
        <dbReference type="EMBL" id="TID25915.1"/>
    </source>
</evidence>